<protein>
    <submittedName>
        <fullName evidence="1">Uncharacterized protein</fullName>
    </submittedName>
</protein>
<name>A0A1R3U2J7_9HYPH</name>
<dbReference type="EMBL" id="FMUE01000022">
    <property type="protein sequence ID" value="SCX35570.1"/>
    <property type="molecule type" value="Genomic_DNA"/>
</dbReference>
<dbReference type="Proteomes" id="UP000187891">
    <property type="component" value="Unassembled WGS sequence"/>
</dbReference>
<proteinExistence type="predicted"/>
<accession>A0A1R3U2J7</accession>
<evidence type="ECO:0000313" key="1">
    <source>
        <dbReference type="EMBL" id="SCX35570.1"/>
    </source>
</evidence>
<sequence length="48" mass="5404">MTNIMSNHGGQHEHEIPSNLPSITIAFLISNERVVRQLDALVSNMTMR</sequence>
<gene>
    <name evidence="1" type="ORF">DSM25559_5033</name>
</gene>
<dbReference type="AlphaFoldDB" id="A0A1R3U2J7"/>
<reference evidence="2" key="1">
    <citation type="submission" date="2016-10" db="EMBL/GenBank/DDBJ databases">
        <authorList>
            <person name="Wibberg D."/>
        </authorList>
    </citation>
    <scope>NUCLEOTIDE SEQUENCE [LARGE SCALE GENOMIC DNA]</scope>
</reference>
<organism evidence="1 2">
    <name type="scientific">Agrobacterium rosae</name>
    <dbReference type="NCBI Taxonomy" id="1972867"/>
    <lineage>
        <taxon>Bacteria</taxon>
        <taxon>Pseudomonadati</taxon>
        <taxon>Pseudomonadota</taxon>
        <taxon>Alphaproteobacteria</taxon>
        <taxon>Hyphomicrobiales</taxon>
        <taxon>Rhizobiaceae</taxon>
        <taxon>Rhizobium/Agrobacterium group</taxon>
        <taxon>Agrobacterium</taxon>
    </lineage>
</organism>
<evidence type="ECO:0000313" key="2">
    <source>
        <dbReference type="Proteomes" id="UP000187891"/>
    </source>
</evidence>